<dbReference type="GeneID" id="11535862"/>
<evidence type="ECO:0000256" key="1">
    <source>
        <dbReference type="SAM" id="Phobius"/>
    </source>
</evidence>
<feature type="transmembrane region" description="Helical" evidence="1">
    <location>
        <begin position="36"/>
        <end position="56"/>
    </location>
</feature>
<evidence type="ECO:0000313" key="3">
    <source>
        <dbReference type="Proteomes" id="UP000005666"/>
    </source>
</evidence>
<protein>
    <submittedName>
        <fullName evidence="2">Uncharacterized protein</fullName>
    </submittedName>
</protein>
<dbReference type="AlphaFoldDB" id="G8BVX3"/>
<keyword evidence="1" id="KW-0812">Transmembrane</keyword>
<name>G8BVX3_TETPH</name>
<dbReference type="OMA" id="FEDRDKF"/>
<dbReference type="eggNOG" id="ENOG502QRC6">
    <property type="taxonomic scope" value="Eukaryota"/>
</dbReference>
<dbReference type="HOGENOM" id="CLU_101860_0_0_1"/>
<evidence type="ECO:0000313" key="2">
    <source>
        <dbReference type="EMBL" id="CCE64051.1"/>
    </source>
</evidence>
<accession>G8BVX3</accession>
<organism evidence="2 3">
    <name type="scientific">Tetrapisispora phaffii (strain ATCC 24235 / CBS 4417 / NBRC 1672 / NRRL Y-8282 / UCD 70-5)</name>
    <name type="common">Yeast</name>
    <name type="synonym">Fabospora phaffii</name>
    <dbReference type="NCBI Taxonomy" id="1071381"/>
    <lineage>
        <taxon>Eukaryota</taxon>
        <taxon>Fungi</taxon>
        <taxon>Dikarya</taxon>
        <taxon>Ascomycota</taxon>
        <taxon>Saccharomycotina</taxon>
        <taxon>Saccharomycetes</taxon>
        <taxon>Saccharomycetales</taxon>
        <taxon>Saccharomycetaceae</taxon>
        <taxon>Tetrapisispora</taxon>
    </lineage>
</organism>
<proteinExistence type="predicted"/>
<sequence length="234" mass="27797">MTFIDNYFEYETRIIDYLNTAPYVHQFIHDKLSGRITLFLIVVGIMAFINELYITIEMSFLQKETYEELEKGKIDESLKLHRMLIQDDYHSKEYLDKKSGIIIEDFEDRDKFFAKPVHVAHLYVECNVIRNGKELLSVPYRFHLEFSPEEFEDEKRPEFGCTLRVLRTKVYHLFRDSELYKELNGESELNITVSKNVKIYNTLSDVLPTSIDDIQLCFLKIQTGDHIKAEITWD</sequence>
<dbReference type="GO" id="GO:0007005">
    <property type="term" value="P:mitochondrion organization"/>
    <property type="evidence" value="ECO:0007669"/>
    <property type="project" value="EnsemblFungi"/>
</dbReference>
<dbReference type="Proteomes" id="UP000005666">
    <property type="component" value="Chromosome 7"/>
</dbReference>
<dbReference type="EMBL" id="HE612862">
    <property type="protein sequence ID" value="CCE64051.1"/>
    <property type="molecule type" value="Genomic_DNA"/>
</dbReference>
<keyword evidence="1" id="KW-1133">Transmembrane helix</keyword>
<dbReference type="OrthoDB" id="4041975at2759"/>
<keyword evidence="3" id="KW-1185">Reference proteome</keyword>
<dbReference type="KEGG" id="tpf:TPHA_0G02150"/>
<dbReference type="GO" id="GO:0006879">
    <property type="term" value="P:intracellular iron ion homeostasis"/>
    <property type="evidence" value="ECO:0007669"/>
    <property type="project" value="EnsemblFungi"/>
</dbReference>
<dbReference type="GO" id="GO:0006696">
    <property type="term" value="P:ergosterol biosynthetic process"/>
    <property type="evidence" value="ECO:0007669"/>
    <property type="project" value="EnsemblFungi"/>
</dbReference>
<keyword evidence="1" id="KW-0472">Membrane</keyword>
<reference evidence="2 3" key="1">
    <citation type="journal article" date="2011" name="Proc. Natl. Acad. Sci. U.S.A.">
        <title>Evolutionary erosion of yeast sex chromosomes by mating-type switching accidents.</title>
        <authorList>
            <person name="Gordon J.L."/>
            <person name="Armisen D."/>
            <person name="Proux-Wera E."/>
            <person name="Oheigeartaigh S.S."/>
            <person name="Byrne K.P."/>
            <person name="Wolfe K.H."/>
        </authorList>
    </citation>
    <scope>NUCLEOTIDE SEQUENCE [LARGE SCALE GENOMIC DNA]</scope>
    <source>
        <strain evidence="3">ATCC 24235 / CBS 4417 / NBRC 1672 / NRRL Y-8282 / UCD 70-5</strain>
    </source>
</reference>
<dbReference type="RefSeq" id="XP_003686485.1">
    <property type="nucleotide sequence ID" value="XM_003686437.1"/>
</dbReference>
<gene>
    <name evidence="2" type="primary">TPHA0G02150</name>
    <name evidence="2" type="ordered locus">TPHA_0G02150</name>
</gene>